<evidence type="ECO:0000313" key="10">
    <source>
        <dbReference type="EMBL" id="QLH03000.1"/>
    </source>
</evidence>
<keyword evidence="7" id="KW-0238">DNA-binding</keyword>
<dbReference type="AlphaFoldDB" id="A0A7D5QZ37"/>
<dbReference type="GO" id="GO:0000166">
    <property type="term" value="F:nucleotide binding"/>
    <property type="evidence" value="ECO:0007669"/>
    <property type="project" value="InterPro"/>
</dbReference>
<evidence type="ECO:0000256" key="7">
    <source>
        <dbReference type="ARBA" id="ARBA00023125"/>
    </source>
</evidence>
<dbReference type="GO" id="GO:0003677">
    <property type="term" value="F:DNA binding"/>
    <property type="evidence" value="ECO:0007669"/>
    <property type="project" value="UniProtKB-KW"/>
</dbReference>
<comment type="catalytic activity">
    <reaction evidence="8">
        <text>DNA(n) + a 2'-deoxyribonucleoside 5'-triphosphate = DNA(n+1) + diphosphate</text>
        <dbReference type="Rhea" id="RHEA:22508"/>
        <dbReference type="Rhea" id="RHEA-COMP:17339"/>
        <dbReference type="Rhea" id="RHEA-COMP:17340"/>
        <dbReference type="ChEBI" id="CHEBI:33019"/>
        <dbReference type="ChEBI" id="CHEBI:61560"/>
        <dbReference type="ChEBI" id="CHEBI:173112"/>
        <dbReference type="EC" id="2.7.7.7"/>
    </reaction>
</comment>
<accession>A0A7D5QZ37</accession>
<dbReference type="KEGG" id="ncl:C5F47_05275"/>
<evidence type="ECO:0000256" key="6">
    <source>
        <dbReference type="ARBA" id="ARBA00022932"/>
    </source>
</evidence>
<evidence type="ECO:0000256" key="1">
    <source>
        <dbReference type="ARBA" id="ARBA00005755"/>
    </source>
</evidence>
<protein>
    <recommendedName>
        <fullName evidence="2">DNA-directed DNA polymerase</fullName>
        <ecNumber evidence="2">2.7.7.7</ecNumber>
    </recommendedName>
</protein>
<sequence>MAESFPVTECRDLSKVYTKRPQNRNSAHSKLRQIHALDTETYKGDIFLIADSDGRYLDKITPESVIKWLFCKKYHGSWNFFYNLSYDAEVILKLLGSELYRYRFTGKLDFWWGDYHLEYFPGKSLRIKKGHHSVLFFDIMQFFGGSLSNAYQKNIGELSSEYLSMKEKRKEFTLRFYNHNKKKIRNYCIQDCKFTKELSEKWITLFSNAFSFYPAKWTSAGYLAEKVLINNGINLPRFVDTPYPIQELAFKSYFGGRIELIKRGYIGKAYLYDINSAYPDAIAHFPDLSKGKWIKRKSIHADTKLGFFKVLCDIPDDSIVAPFPFKTNNVILYPSGKFVTYCTLSELQACKKNLYRILEGYQFISTSDIYPYRKFIQSLYQKRQKLKKENNPLEQPIKIILNSIYGKTGQKINGVMGNLFNPVMFAFITGYTRAKLYEFVTRNRLEGDIVAFATDSICTTKKLNLDSKRLGDFSYDGESQDTFYLQNGFYRFNGIWKQRGLGRLGSKEIEHLDTFEKDGKLFYKFNVLRNSRLRSSILSDRIQDIGKIAPITREVNLNADRKRLWLGTIESIDQKECNDSMSISLNYIQKITI</sequence>
<name>A0A7D5QZ37_9ARCH</name>
<keyword evidence="3" id="KW-0808">Transferase</keyword>
<keyword evidence="11" id="KW-1185">Reference proteome</keyword>
<evidence type="ECO:0000256" key="5">
    <source>
        <dbReference type="ARBA" id="ARBA00022705"/>
    </source>
</evidence>
<dbReference type="OrthoDB" id="3032at2157"/>
<evidence type="ECO:0000256" key="8">
    <source>
        <dbReference type="ARBA" id="ARBA00049244"/>
    </source>
</evidence>
<keyword evidence="5" id="KW-0235">DNA replication</keyword>
<dbReference type="Pfam" id="PF03175">
    <property type="entry name" value="DNA_pol_B_2"/>
    <property type="match status" value="1"/>
</dbReference>
<evidence type="ECO:0000259" key="9">
    <source>
        <dbReference type="Pfam" id="PF03175"/>
    </source>
</evidence>
<keyword evidence="4" id="KW-0548">Nucleotidyltransferase</keyword>
<organism evidence="10 11">
    <name type="scientific">Nitrosopumilus cobalaminigenes</name>
    <dbReference type="NCBI Taxonomy" id="1470066"/>
    <lineage>
        <taxon>Archaea</taxon>
        <taxon>Nitrososphaerota</taxon>
        <taxon>Nitrososphaeria</taxon>
        <taxon>Nitrosopumilales</taxon>
        <taxon>Nitrosopumilaceae</taxon>
        <taxon>Nitrosopumilus</taxon>
    </lineage>
</organism>
<dbReference type="GO" id="GO:0003887">
    <property type="term" value="F:DNA-directed DNA polymerase activity"/>
    <property type="evidence" value="ECO:0007669"/>
    <property type="project" value="UniProtKB-KW"/>
</dbReference>
<reference evidence="10 11" key="1">
    <citation type="submission" date="2018-02" db="EMBL/GenBank/DDBJ databases">
        <title>Complete genome of Nitrosopumilus cobalaminigenes HCA1.</title>
        <authorList>
            <person name="Qin W."/>
            <person name="Zheng Y."/>
            <person name="Stahl D.A."/>
        </authorList>
    </citation>
    <scope>NUCLEOTIDE SEQUENCE [LARGE SCALE GENOMIC DNA]</scope>
    <source>
        <strain evidence="10 11">HCA1</strain>
    </source>
</reference>
<dbReference type="SUPFAM" id="SSF53098">
    <property type="entry name" value="Ribonuclease H-like"/>
    <property type="match status" value="1"/>
</dbReference>
<dbReference type="InterPro" id="IPR043502">
    <property type="entry name" value="DNA/RNA_pol_sf"/>
</dbReference>
<comment type="similarity">
    <text evidence="1">Belongs to the DNA polymerase type-B family.</text>
</comment>
<dbReference type="GO" id="GO:0006260">
    <property type="term" value="P:DNA replication"/>
    <property type="evidence" value="ECO:0007669"/>
    <property type="project" value="UniProtKB-KW"/>
</dbReference>
<dbReference type="EC" id="2.7.7.7" evidence="2"/>
<feature type="domain" description="DNA-directed DNA polymerase family B mitochondria/virus" evidence="9">
    <location>
        <begin position="160"/>
        <end position="413"/>
    </location>
</feature>
<dbReference type="EMBL" id="CP026993">
    <property type="protein sequence ID" value="QLH03000.1"/>
    <property type="molecule type" value="Genomic_DNA"/>
</dbReference>
<evidence type="ECO:0000313" key="11">
    <source>
        <dbReference type="Proteomes" id="UP000509771"/>
    </source>
</evidence>
<dbReference type="RefSeq" id="WP_179360096.1">
    <property type="nucleotide sequence ID" value="NZ_CP026993.1"/>
</dbReference>
<keyword evidence="6" id="KW-0239">DNA-directed DNA polymerase</keyword>
<dbReference type="SUPFAM" id="SSF56672">
    <property type="entry name" value="DNA/RNA polymerases"/>
    <property type="match status" value="1"/>
</dbReference>
<evidence type="ECO:0000256" key="3">
    <source>
        <dbReference type="ARBA" id="ARBA00022679"/>
    </source>
</evidence>
<dbReference type="GeneID" id="56059427"/>
<proteinExistence type="inferred from homology"/>
<dbReference type="Gene3D" id="1.10.287.690">
    <property type="entry name" value="Helix hairpin bin"/>
    <property type="match status" value="1"/>
</dbReference>
<evidence type="ECO:0000256" key="2">
    <source>
        <dbReference type="ARBA" id="ARBA00012417"/>
    </source>
</evidence>
<dbReference type="Proteomes" id="UP000509771">
    <property type="component" value="Chromosome"/>
</dbReference>
<dbReference type="InterPro" id="IPR004868">
    <property type="entry name" value="DNA-dir_DNA_pol_B_mt/vir"/>
</dbReference>
<gene>
    <name evidence="10" type="ORF">C5F47_05275</name>
</gene>
<evidence type="ECO:0000256" key="4">
    <source>
        <dbReference type="ARBA" id="ARBA00022695"/>
    </source>
</evidence>
<dbReference type="InterPro" id="IPR012337">
    <property type="entry name" value="RNaseH-like_sf"/>
</dbReference>